<protein>
    <submittedName>
        <fullName evidence="2">Uncharacterized protein</fullName>
    </submittedName>
</protein>
<sequence>MHLNGCLFKNLMKEAKEKRLQSRRIHTSSGISEKSLFLEFSSGKSSGNPAPDDELMNVCYGLKHTYDSSKQFDQRYVYEIKNTAPAIIYETYIVEKILADKGIKPAMVLECSTSNSLVCSIQCNNRIQETL</sequence>
<evidence type="ECO:0000313" key="2">
    <source>
        <dbReference type="WBParaSite" id="nRc.2.0.1.t32292-RA"/>
    </source>
</evidence>
<evidence type="ECO:0000313" key="1">
    <source>
        <dbReference type="Proteomes" id="UP000887565"/>
    </source>
</evidence>
<name>A0A915K0T8_ROMCU</name>
<dbReference type="AlphaFoldDB" id="A0A915K0T8"/>
<reference evidence="2" key="1">
    <citation type="submission" date="2022-11" db="UniProtKB">
        <authorList>
            <consortium name="WormBaseParasite"/>
        </authorList>
    </citation>
    <scope>IDENTIFICATION</scope>
</reference>
<dbReference type="WBParaSite" id="nRc.2.0.1.t32292-RA">
    <property type="protein sequence ID" value="nRc.2.0.1.t32292-RA"/>
    <property type="gene ID" value="nRc.2.0.1.g32292"/>
</dbReference>
<proteinExistence type="predicted"/>
<accession>A0A915K0T8</accession>
<dbReference type="Proteomes" id="UP000887565">
    <property type="component" value="Unplaced"/>
</dbReference>
<keyword evidence="1" id="KW-1185">Reference proteome</keyword>
<organism evidence="1 2">
    <name type="scientific">Romanomermis culicivorax</name>
    <name type="common">Nematode worm</name>
    <dbReference type="NCBI Taxonomy" id="13658"/>
    <lineage>
        <taxon>Eukaryota</taxon>
        <taxon>Metazoa</taxon>
        <taxon>Ecdysozoa</taxon>
        <taxon>Nematoda</taxon>
        <taxon>Enoplea</taxon>
        <taxon>Dorylaimia</taxon>
        <taxon>Mermithida</taxon>
        <taxon>Mermithoidea</taxon>
        <taxon>Mermithidae</taxon>
        <taxon>Romanomermis</taxon>
    </lineage>
</organism>